<feature type="transmembrane region" description="Helical" evidence="10">
    <location>
        <begin position="12"/>
        <end position="33"/>
    </location>
</feature>
<evidence type="ECO:0000256" key="8">
    <source>
        <dbReference type="ARBA" id="ARBA00022989"/>
    </source>
</evidence>
<organism evidence="11 12">
    <name type="scientific">Pichia kluyveri</name>
    <name type="common">Yeast</name>
    <dbReference type="NCBI Taxonomy" id="36015"/>
    <lineage>
        <taxon>Eukaryota</taxon>
        <taxon>Fungi</taxon>
        <taxon>Dikarya</taxon>
        <taxon>Ascomycota</taxon>
        <taxon>Saccharomycotina</taxon>
        <taxon>Pichiomycetes</taxon>
        <taxon>Pichiales</taxon>
        <taxon>Pichiaceae</taxon>
        <taxon>Pichia</taxon>
    </lineage>
</organism>
<reference evidence="11 12" key="1">
    <citation type="journal article" date="2023" name="Elife">
        <title>Identification of key yeast species and microbe-microbe interactions impacting larval growth of Drosophila in the wild.</title>
        <authorList>
            <person name="Mure A."/>
            <person name="Sugiura Y."/>
            <person name="Maeda R."/>
            <person name="Honda K."/>
            <person name="Sakurai N."/>
            <person name="Takahashi Y."/>
            <person name="Watada M."/>
            <person name="Katoh T."/>
            <person name="Gotoh A."/>
            <person name="Gotoh Y."/>
            <person name="Taniguchi I."/>
            <person name="Nakamura K."/>
            <person name="Hayashi T."/>
            <person name="Katayama T."/>
            <person name="Uemura T."/>
            <person name="Hattori Y."/>
        </authorList>
    </citation>
    <scope>NUCLEOTIDE SEQUENCE [LARGE SCALE GENOMIC DNA]</scope>
    <source>
        <strain evidence="11 12">PK-24</strain>
    </source>
</reference>
<keyword evidence="6 10" id="KW-0949">S-adenosyl-L-methionine</keyword>
<dbReference type="PANTHER" id="PTHR12714">
    <property type="entry name" value="PROTEIN-S ISOPRENYLCYSTEINE O-METHYLTRANSFERASE"/>
    <property type="match status" value="1"/>
</dbReference>
<evidence type="ECO:0000256" key="5">
    <source>
        <dbReference type="ARBA" id="ARBA00022679"/>
    </source>
</evidence>
<evidence type="ECO:0000256" key="6">
    <source>
        <dbReference type="ARBA" id="ARBA00022691"/>
    </source>
</evidence>
<keyword evidence="10" id="KW-0256">Endoplasmic reticulum</keyword>
<dbReference type="PANTHER" id="PTHR12714:SF9">
    <property type="entry name" value="PROTEIN-S-ISOPRENYLCYSTEINE O-METHYLTRANSFERASE"/>
    <property type="match status" value="1"/>
</dbReference>
<evidence type="ECO:0000256" key="4">
    <source>
        <dbReference type="ARBA" id="ARBA00022603"/>
    </source>
</evidence>
<dbReference type="EMBL" id="BTGB01000009">
    <property type="protein sequence ID" value="GMM48665.1"/>
    <property type="molecule type" value="Genomic_DNA"/>
</dbReference>
<dbReference type="InterPro" id="IPR007269">
    <property type="entry name" value="ICMT_MeTrfase"/>
</dbReference>
<evidence type="ECO:0000256" key="1">
    <source>
        <dbReference type="ARBA" id="ARBA00004141"/>
    </source>
</evidence>
<evidence type="ECO:0000256" key="9">
    <source>
        <dbReference type="ARBA" id="ARBA00023136"/>
    </source>
</evidence>
<dbReference type="Pfam" id="PF04140">
    <property type="entry name" value="ICMT"/>
    <property type="match status" value="1"/>
</dbReference>
<evidence type="ECO:0000256" key="3">
    <source>
        <dbReference type="ARBA" id="ARBA00012151"/>
    </source>
</evidence>
<proteinExistence type="inferred from homology"/>
<dbReference type="GO" id="GO:0032259">
    <property type="term" value="P:methylation"/>
    <property type="evidence" value="ECO:0007669"/>
    <property type="project" value="UniProtKB-KW"/>
</dbReference>
<comment type="catalytic activity">
    <reaction evidence="10">
        <text>[protein]-C-terminal S-[(2E,6E)-farnesyl]-L-cysteine + S-adenosyl-L-methionine = [protein]-C-terminal S-[(2E,6E)-farnesyl]-L-cysteine methyl ester + S-adenosyl-L-homocysteine</text>
        <dbReference type="Rhea" id="RHEA:21672"/>
        <dbReference type="Rhea" id="RHEA-COMP:12125"/>
        <dbReference type="Rhea" id="RHEA-COMP:12126"/>
        <dbReference type="ChEBI" id="CHEBI:57856"/>
        <dbReference type="ChEBI" id="CHEBI:59789"/>
        <dbReference type="ChEBI" id="CHEBI:90510"/>
        <dbReference type="ChEBI" id="CHEBI:90511"/>
        <dbReference type="EC" id="2.1.1.100"/>
    </reaction>
</comment>
<dbReference type="EC" id="2.1.1.100" evidence="3 10"/>
<keyword evidence="4 10" id="KW-0489">Methyltransferase</keyword>
<comment type="caution">
    <text evidence="10">Lacks conserved residue(s) required for the propagation of feature annotation.</text>
</comment>
<dbReference type="Proteomes" id="UP001378960">
    <property type="component" value="Unassembled WGS sequence"/>
</dbReference>
<sequence length="227" mass="26609">MTLDPVFLPRVVLTAAILGSIIGGSIIATFFLYPNFQLPIYFIAIPWFHLAEFLSTANYQPQRIDINSFILDNYAYFGAHLFSLLEYYLELKFSPNLKNYNIISYIGILLIIISQFLRTLAMRTAGKNFSHHIKSNLEENHKLITNGIYHYLRHPSYTGFYYWAIGTQLLLQNPLSVVLFFYLLADFFKNRIPFEEFHLIRFFGDDYKNYRKNTYILIPFINSPPNA</sequence>
<feature type="transmembrane region" description="Helical" evidence="10">
    <location>
        <begin position="102"/>
        <end position="121"/>
    </location>
</feature>
<keyword evidence="7 10" id="KW-0812">Transmembrane</keyword>
<dbReference type="GO" id="GO:0005789">
    <property type="term" value="C:endoplasmic reticulum membrane"/>
    <property type="evidence" value="ECO:0007669"/>
    <property type="project" value="UniProtKB-SubCell"/>
</dbReference>
<dbReference type="Gene3D" id="1.20.120.1630">
    <property type="match status" value="1"/>
</dbReference>
<gene>
    <name evidence="11" type="ORF">DAPK24_052630</name>
</gene>
<comment type="caution">
    <text evidence="11">The sequence shown here is derived from an EMBL/GenBank/DDBJ whole genome shotgun (WGS) entry which is preliminary data.</text>
</comment>
<protein>
    <recommendedName>
        <fullName evidence="3 10">Protein-S-isoprenylcysteine O-methyltransferase</fullName>
        <ecNumber evidence="3 10">2.1.1.100</ecNumber>
    </recommendedName>
</protein>
<keyword evidence="9 10" id="KW-0472">Membrane</keyword>
<dbReference type="InterPro" id="IPR025770">
    <property type="entry name" value="PPMT_MeTrfase"/>
</dbReference>
<accession>A0AAV5RBC9</accession>
<evidence type="ECO:0000256" key="2">
    <source>
        <dbReference type="ARBA" id="ARBA00009140"/>
    </source>
</evidence>
<evidence type="ECO:0000256" key="10">
    <source>
        <dbReference type="RuleBase" id="RU362022"/>
    </source>
</evidence>
<dbReference type="AlphaFoldDB" id="A0AAV5RBC9"/>
<evidence type="ECO:0000313" key="11">
    <source>
        <dbReference type="EMBL" id="GMM48665.1"/>
    </source>
</evidence>
<keyword evidence="5" id="KW-0808">Transferase</keyword>
<dbReference type="GO" id="GO:0004671">
    <property type="term" value="F:protein C-terminal S-isoprenylcysteine carboxyl O-methyltransferase activity"/>
    <property type="evidence" value="ECO:0007669"/>
    <property type="project" value="UniProtKB-EC"/>
</dbReference>
<dbReference type="PROSITE" id="PS51564">
    <property type="entry name" value="SAM_ICMT"/>
    <property type="match status" value="1"/>
</dbReference>
<keyword evidence="12" id="KW-1185">Reference proteome</keyword>
<comment type="subcellular location">
    <subcellularLocation>
        <location evidence="10">Endoplasmic reticulum membrane</location>
        <topology evidence="10">Multi-pass membrane protein</topology>
    </subcellularLocation>
    <subcellularLocation>
        <location evidence="1">Membrane</location>
        <topology evidence="1">Multi-pass membrane protein</topology>
    </subcellularLocation>
</comment>
<comment type="similarity">
    <text evidence="2 10">Belongs to the class VI-like SAM-binding methyltransferase superfamily. Isoprenylcysteine carboxyl methyltransferase family.</text>
</comment>
<name>A0AAV5RBC9_PICKL</name>
<feature type="transmembrane region" description="Helical" evidence="10">
    <location>
        <begin position="160"/>
        <end position="184"/>
    </location>
</feature>
<evidence type="ECO:0000256" key="7">
    <source>
        <dbReference type="ARBA" id="ARBA00022692"/>
    </source>
</evidence>
<keyword evidence="8 10" id="KW-1133">Transmembrane helix</keyword>
<evidence type="ECO:0000313" key="12">
    <source>
        <dbReference type="Proteomes" id="UP001378960"/>
    </source>
</evidence>